<dbReference type="Proteomes" id="UP000000305">
    <property type="component" value="Unassembled WGS sequence"/>
</dbReference>
<evidence type="ECO:0000313" key="2">
    <source>
        <dbReference type="EMBL" id="EFX67212.1"/>
    </source>
</evidence>
<organism evidence="2 3">
    <name type="scientific">Daphnia pulex</name>
    <name type="common">Water flea</name>
    <dbReference type="NCBI Taxonomy" id="6669"/>
    <lineage>
        <taxon>Eukaryota</taxon>
        <taxon>Metazoa</taxon>
        <taxon>Ecdysozoa</taxon>
        <taxon>Arthropoda</taxon>
        <taxon>Crustacea</taxon>
        <taxon>Branchiopoda</taxon>
        <taxon>Diplostraca</taxon>
        <taxon>Cladocera</taxon>
        <taxon>Anomopoda</taxon>
        <taxon>Daphniidae</taxon>
        <taxon>Daphnia</taxon>
    </lineage>
</organism>
<reference evidence="2 3" key="1">
    <citation type="journal article" date="2011" name="Science">
        <title>The ecoresponsive genome of Daphnia pulex.</title>
        <authorList>
            <person name="Colbourne J.K."/>
            <person name="Pfrender M.E."/>
            <person name="Gilbert D."/>
            <person name="Thomas W.K."/>
            <person name="Tucker A."/>
            <person name="Oakley T.H."/>
            <person name="Tokishita S."/>
            <person name="Aerts A."/>
            <person name="Arnold G.J."/>
            <person name="Basu M.K."/>
            <person name="Bauer D.J."/>
            <person name="Caceres C.E."/>
            <person name="Carmel L."/>
            <person name="Casola C."/>
            <person name="Choi J.H."/>
            <person name="Detter J.C."/>
            <person name="Dong Q."/>
            <person name="Dusheyko S."/>
            <person name="Eads B.D."/>
            <person name="Frohlich T."/>
            <person name="Geiler-Samerotte K.A."/>
            <person name="Gerlach D."/>
            <person name="Hatcher P."/>
            <person name="Jogdeo S."/>
            <person name="Krijgsveld J."/>
            <person name="Kriventseva E.V."/>
            <person name="Kultz D."/>
            <person name="Laforsch C."/>
            <person name="Lindquist E."/>
            <person name="Lopez J."/>
            <person name="Manak J.R."/>
            <person name="Muller J."/>
            <person name="Pangilinan J."/>
            <person name="Patwardhan R.P."/>
            <person name="Pitluck S."/>
            <person name="Pritham E.J."/>
            <person name="Rechtsteiner A."/>
            <person name="Rho M."/>
            <person name="Rogozin I.B."/>
            <person name="Sakarya O."/>
            <person name="Salamov A."/>
            <person name="Schaack S."/>
            <person name="Shapiro H."/>
            <person name="Shiga Y."/>
            <person name="Skalitzky C."/>
            <person name="Smith Z."/>
            <person name="Souvorov A."/>
            <person name="Sung W."/>
            <person name="Tang Z."/>
            <person name="Tsuchiya D."/>
            <person name="Tu H."/>
            <person name="Vos H."/>
            <person name="Wang M."/>
            <person name="Wolf Y.I."/>
            <person name="Yamagata H."/>
            <person name="Yamada T."/>
            <person name="Ye Y."/>
            <person name="Shaw J.R."/>
            <person name="Andrews J."/>
            <person name="Crease T.J."/>
            <person name="Tang H."/>
            <person name="Lucas S.M."/>
            <person name="Robertson H.M."/>
            <person name="Bork P."/>
            <person name="Koonin E.V."/>
            <person name="Zdobnov E.M."/>
            <person name="Grigoriev I.V."/>
            <person name="Lynch M."/>
            <person name="Boore J.L."/>
        </authorList>
    </citation>
    <scope>NUCLEOTIDE SEQUENCE [LARGE SCALE GENOMIC DNA]</scope>
</reference>
<proteinExistence type="predicted"/>
<keyword evidence="3" id="KW-1185">Reference proteome</keyword>
<gene>
    <name evidence="2" type="ORF">DAPPUDRAFT_261974</name>
</gene>
<accession>E9HM19</accession>
<dbReference type="AlphaFoldDB" id="E9HM19"/>
<dbReference type="HOGENOM" id="CLU_2963096_0_0_1"/>
<feature type="signal peptide" evidence="1">
    <location>
        <begin position="1"/>
        <end position="29"/>
    </location>
</feature>
<keyword evidence="1" id="KW-0732">Signal</keyword>
<dbReference type="KEGG" id="dpx:DAPPUDRAFT_261974"/>
<evidence type="ECO:0000313" key="3">
    <source>
        <dbReference type="Proteomes" id="UP000000305"/>
    </source>
</evidence>
<protein>
    <submittedName>
        <fullName evidence="2">Uncharacterized protein</fullName>
    </submittedName>
</protein>
<evidence type="ECO:0000256" key="1">
    <source>
        <dbReference type="SAM" id="SignalP"/>
    </source>
</evidence>
<dbReference type="EMBL" id="GL732684">
    <property type="protein sequence ID" value="EFX67212.1"/>
    <property type="molecule type" value="Genomic_DNA"/>
</dbReference>
<dbReference type="InParanoid" id="E9HM19"/>
<feature type="chain" id="PRO_5003238455" evidence="1">
    <location>
        <begin position="30"/>
        <end position="59"/>
    </location>
</feature>
<name>E9HM19_DAPPU</name>
<sequence length="59" mass="7137">MCDTFSTRRTLMLPRPWIILLLANHIVQAYDLQMSPKLENDEQEFRKRHHVETLKNETQ</sequence>